<gene>
    <name evidence="3" type="ORF">NSIN_10177</name>
</gene>
<dbReference type="Gene3D" id="3.90.25.10">
    <property type="entry name" value="UDP-galactose 4-epimerase, domain 1"/>
    <property type="match status" value="1"/>
</dbReference>
<dbReference type="Proteomes" id="UP000232412">
    <property type="component" value="Unassembled WGS sequence"/>
</dbReference>
<dbReference type="InterPro" id="IPR001509">
    <property type="entry name" value="Epimerase_deHydtase"/>
</dbReference>
<sequence>MRYTITGGAGFIGSHLAKALVSKGHSVDVIDNLSTGSMSNLDDIKNKISFHKTDILDADSLEGIIQNTDGIFHHAALTSVPESFTRQQEYENVNVNGTENIFKIAKKLHVKVVFASSSSVYGDTKTIPTKESHKLDPINPYGITKLNAEQLATKYLQFFDVVGLRYYNVYGDTMPGAGVISKFYYCIQNNMPLEIDGDGKQLRDFVYIDDVVNATISSMEKNTGSCFINVGSGVATSILELANLFLKYSGSASKIIFKQQDKGNVMTSQADILFAKQLLGWKPQTTLEDWIKNLYKS</sequence>
<name>A0A2H1EEN9_9ARCH</name>
<dbReference type="RefSeq" id="WP_101008926.1">
    <property type="nucleotide sequence ID" value="NZ_FRFC01000001.1"/>
</dbReference>
<accession>A0A2H1EEN9</accession>
<dbReference type="OrthoDB" id="4907at2157"/>
<dbReference type="InterPro" id="IPR036291">
    <property type="entry name" value="NAD(P)-bd_dom_sf"/>
</dbReference>
<proteinExistence type="inferred from homology"/>
<dbReference type="AlphaFoldDB" id="A0A2H1EEN9"/>
<reference evidence="4" key="1">
    <citation type="submission" date="2016-12" db="EMBL/GenBank/DDBJ databases">
        <authorList>
            <person name="Herbold C."/>
        </authorList>
    </citation>
    <scope>NUCLEOTIDE SEQUENCE [LARGE SCALE GENOMIC DNA]</scope>
</reference>
<dbReference type="EMBL" id="FRFC01000001">
    <property type="protein sequence ID" value="SHO42790.1"/>
    <property type="molecule type" value="Genomic_DNA"/>
</dbReference>
<evidence type="ECO:0000313" key="4">
    <source>
        <dbReference type="Proteomes" id="UP000232412"/>
    </source>
</evidence>
<keyword evidence="4" id="KW-1185">Reference proteome</keyword>
<dbReference type="Gene3D" id="3.40.50.720">
    <property type="entry name" value="NAD(P)-binding Rossmann-like Domain"/>
    <property type="match status" value="1"/>
</dbReference>
<dbReference type="PANTHER" id="PTHR43000">
    <property type="entry name" value="DTDP-D-GLUCOSE 4,6-DEHYDRATASE-RELATED"/>
    <property type="match status" value="1"/>
</dbReference>
<protein>
    <submittedName>
        <fullName evidence="3">NAD-binding protein</fullName>
    </submittedName>
</protein>
<comment type="similarity">
    <text evidence="1">Belongs to the NAD(P)-dependent epimerase/dehydratase family.</text>
</comment>
<evidence type="ECO:0000259" key="2">
    <source>
        <dbReference type="Pfam" id="PF01370"/>
    </source>
</evidence>
<evidence type="ECO:0000256" key="1">
    <source>
        <dbReference type="ARBA" id="ARBA00007637"/>
    </source>
</evidence>
<organism evidence="3 4">
    <name type="scientific">Nitrosotalea sinensis</name>
    <dbReference type="NCBI Taxonomy" id="1499975"/>
    <lineage>
        <taxon>Archaea</taxon>
        <taxon>Nitrososphaerota</taxon>
        <taxon>Nitrososphaeria</taxon>
        <taxon>Nitrosotaleales</taxon>
        <taxon>Nitrosotaleaceae</taxon>
        <taxon>Nitrosotalea</taxon>
    </lineage>
</organism>
<evidence type="ECO:0000313" key="3">
    <source>
        <dbReference type="EMBL" id="SHO42790.1"/>
    </source>
</evidence>
<dbReference type="Pfam" id="PF01370">
    <property type="entry name" value="Epimerase"/>
    <property type="match status" value="1"/>
</dbReference>
<dbReference type="SUPFAM" id="SSF51735">
    <property type="entry name" value="NAD(P)-binding Rossmann-fold domains"/>
    <property type="match status" value="1"/>
</dbReference>
<feature type="domain" description="NAD-dependent epimerase/dehydratase" evidence="2">
    <location>
        <begin position="4"/>
        <end position="222"/>
    </location>
</feature>